<protein>
    <submittedName>
        <fullName evidence="2">Uncharacterized protein</fullName>
    </submittedName>
</protein>
<evidence type="ECO:0000313" key="3">
    <source>
        <dbReference type="Proteomes" id="UP000177309"/>
    </source>
</evidence>
<comment type="caution">
    <text evidence="2">The sequence shown here is derived from an EMBL/GenBank/DDBJ whole genome shotgun (WGS) entry which is preliminary data.</text>
</comment>
<accession>A0A1F4TPZ3</accession>
<evidence type="ECO:0000256" key="1">
    <source>
        <dbReference type="SAM" id="Phobius"/>
    </source>
</evidence>
<name>A0A1F4TPZ3_UNCSA</name>
<keyword evidence="1" id="KW-0472">Membrane</keyword>
<feature type="transmembrane region" description="Helical" evidence="1">
    <location>
        <begin position="44"/>
        <end position="62"/>
    </location>
</feature>
<evidence type="ECO:0000313" key="2">
    <source>
        <dbReference type="EMBL" id="OGC34707.1"/>
    </source>
</evidence>
<feature type="transmembrane region" description="Helical" evidence="1">
    <location>
        <begin position="13"/>
        <end position="32"/>
    </location>
</feature>
<sequence length="121" mass="14095">MLNLVTNNFDGDYVKNILCPGILCTFGLFIFLDQFLPRSLNNFALEQTTLFSFAFIVTSIIIGQLNAIISVLISHSLYAFLQIIFFQREKLSNLRQTSSWHDMHYIIIYWKLLLRCSLFTC</sequence>
<dbReference type="EMBL" id="MEUI01000013">
    <property type="protein sequence ID" value="OGC34707.1"/>
    <property type="molecule type" value="Genomic_DNA"/>
</dbReference>
<keyword evidence="1" id="KW-0812">Transmembrane</keyword>
<organism evidence="2 3">
    <name type="scientific">candidate division WOR-1 bacterium RIFOXYC2_FULL_41_25</name>
    <dbReference type="NCBI Taxonomy" id="1802586"/>
    <lineage>
        <taxon>Bacteria</taxon>
        <taxon>Bacillati</taxon>
        <taxon>Saganbacteria</taxon>
    </lineage>
</organism>
<keyword evidence="1" id="KW-1133">Transmembrane helix</keyword>
<dbReference type="AlphaFoldDB" id="A0A1F4TPZ3"/>
<gene>
    <name evidence="2" type="ORF">A2462_03190</name>
</gene>
<reference evidence="2 3" key="1">
    <citation type="journal article" date="2016" name="Nat. Commun.">
        <title>Thousands of microbial genomes shed light on interconnected biogeochemical processes in an aquifer system.</title>
        <authorList>
            <person name="Anantharaman K."/>
            <person name="Brown C.T."/>
            <person name="Hug L.A."/>
            <person name="Sharon I."/>
            <person name="Castelle C.J."/>
            <person name="Probst A.J."/>
            <person name="Thomas B.C."/>
            <person name="Singh A."/>
            <person name="Wilkins M.J."/>
            <person name="Karaoz U."/>
            <person name="Brodie E.L."/>
            <person name="Williams K.H."/>
            <person name="Hubbard S.S."/>
            <person name="Banfield J.F."/>
        </authorList>
    </citation>
    <scope>NUCLEOTIDE SEQUENCE [LARGE SCALE GENOMIC DNA]</scope>
</reference>
<proteinExistence type="predicted"/>
<dbReference type="Proteomes" id="UP000177309">
    <property type="component" value="Unassembled WGS sequence"/>
</dbReference>